<evidence type="ECO:0000313" key="2">
    <source>
        <dbReference type="EMBL" id="UWZ85359.1"/>
    </source>
</evidence>
<name>A0A9J7BS10_9BACT</name>
<feature type="transmembrane region" description="Helical" evidence="1">
    <location>
        <begin position="88"/>
        <end position="109"/>
    </location>
</feature>
<reference evidence="2" key="1">
    <citation type="submission" date="2021-04" db="EMBL/GenBank/DDBJ databases">
        <title>Phylogenetic analysis of Acidobacteriaceae.</title>
        <authorList>
            <person name="Qiu L."/>
            <person name="Zhang Q."/>
        </authorList>
    </citation>
    <scope>NUCLEOTIDE SEQUENCE</scope>
    <source>
        <strain evidence="2">DSM 25168</strain>
    </source>
</reference>
<dbReference type="EMBL" id="CP093313">
    <property type="protein sequence ID" value="UWZ85359.1"/>
    <property type="molecule type" value="Genomic_DNA"/>
</dbReference>
<dbReference type="Proteomes" id="UP001059380">
    <property type="component" value="Chromosome"/>
</dbReference>
<keyword evidence="1" id="KW-1133">Transmembrane helix</keyword>
<dbReference type="RefSeq" id="WP_260794876.1">
    <property type="nucleotide sequence ID" value="NZ_CP093313.1"/>
</dbReference>
<protein>
    <submittedName>
        <fullName evidence="2">DUF6249 domain-containing protein</fullName>
    </submittedName>
</protein>
<keyword evidence="3" id="KW-1185">Reference proteome</keyword>
<accession>A0A9J7BS10</accession>
<dbReference type="KEGG" id="orp:MOP44_05320"/>
<feature type="transmembrane region" description="Helical" evidence="1">
    <location>
        <begin position="115"/>
        <end position="136"/>
    </location>
</feature>
<dbReference type="AlphaFoldDB" id="A0A9J7BS10"/>
<keyword evidence="1" id="KW-0472">Membrane</keyword>
<gene>
    <name evidence="2" type="ORF">MOP44_05320</name>
</gene>
<evidence type="ECO:0000256" key="1">
    <source>
        <dbReference type="SAM" id="Phobius"/>
    </source>
</evidence>
<proteinExistence type="predicted"/>
<evidence type="ECO:0000313" key="3">
    <source>
        <dbReference type="Proteomes" id="UP001059380"/>
    </source>
</evidence>
<sequence length="144" mass="15823">MEHMAMAFEGLPMDFGLWMFLSIGAVALFVVFIPLVSWIDSRRKEREAFYKADMMRRLAEASGDGAKAALELLREEERIKAIKQREGLKIGGLVNVAIGIGLSIMLYSIGGRDHGPYLVGLIPGLLGVALLVYVFAMAAPIEPR</sequence>
<feature type="transmembrane region" description="Helical" evidence="1">
    <location>
        <begin position="15"/>
        <end position="36"/>
    </location>
</feature>
<organism evidence="2 3">
    <name type="scientific">Occallatibacter riparius</name>
    <dbReference type="NCBI Taxonomy" id="1002689"/>
    <lineage>
        <taxon>Bacteria</taxon>
        <taxon>Pseudomonadati</taxon>
        <taxon>Acidobacteriota</taxon>
        <taxon>Terriglobia</taxon>
        <taxon>Terriglobales</taxon>
        <taxon>Acidobacteriaceae</taxon>
        <taxon>Occallatibacter</taxon>
    </lineage>
</organism>
<keyword evidence="1" id="KW-0812">Transmembrane</keyword>